<protein>
    <recommendedName>
        <fullName evidence="2">PF03932 family protein CutC</fullName>
    </recommendedName>
</protein>
<comment type="caution">
    <text evidence="3">The sequence shown here is derived from an EMBL/GenBank/DDBJ whole genome shotgun (WGS) entry which is preliminary data.</text>
</comment>
<dbReference type="HAMAP" id="MF_00795">
    <property type="entry name" value="CutC"/>
    <property type="match status" value="1"/>
</dbReference>
<organism evidence="3 4">
    <name type="scientific">Pelomonas cellulosilytica</name>
    <dbReference type="NCBI Taxonomy" id="2906762"/>
    <lineage>
        <taxon>Bacteria</taxon>
        <taxon>Pseudomonadati</taxon>
        <taxon>Pseudomonadota</taxon>
        <taxon>Betaproteobacteria</taxon>
        <taxon>Burkholderiales</taxon>
        <taxon>Sphaerotilaceae</taxon>
        <taxon>Roseateles</taxon>
    </lineage>
</organism>
<evidence type="ECO:0000256" key="2">
    <source>
        <dbReference type="HAMAP-Rule" id="MF_00795"/>
    </source>
</evidence>
<evidence type="ECO:0000313" key="4">
    <source>
        <dbReference type="Proteomes" id="UP001200741"/>
    </source>
</evidence>
<evidence type="ECO:0000313" key="3">
    <source>
        <dbReference type="EMBL" id="MCE4553920.1"/>
    </source>
</evidence>
<dbReference type="Proteomes" id="UP001200741">
    <property type="component" value="Unassembled WGS sequence"/>
</dbReference>
<keyword evidence="2" id="KW-0963">Cytoplasm</keyword>
<keyword evidence="4" id="KW-1185">Reference proteome</keyword>
<evidence type="ECO:0000256" key="1">
    <source>
        <dbReference type="ARBA" id="ARBA00007768"/>
    </source>
</evidence>
<dbReference type="Pfam" id="PF03932">
    <property type="entry name" value="CutC"/>
    <property type="match status" value="1"/>
</dbReference>
<comment type="caution">
    <text evidence="2">Once thought to be involved in copper homeostasis, experiments in E.coli have shown this is not the case.</text>
</comment>
<dbReference type="InterPro" id="IPR036822">
    <property type="entry name" value="CutC-like_dom_sf"/>
</dbReference>
<comment type="subcellular location">
    <subcellularLocation>
        <location evidence="2">Cytoplasm</location>
    </subcellularLocation>
</comment>
<dbReference type="RefSeq" id="WP_233370658.1">
    <property type="nucleotide sequence ID" value="NZ_JAJTWU010000002.1"/>
</dbReference>
<dbReference type="EMBL" id="JAJTWU010000002">
    <property type="protein sequence ID" value="MCE4553920.1"/>
    <property type="molecule type" value="Genomic_DNA"/>
</dbReference>
<comment type="similarity">
    <text evidence="1 2">Belongs to the CutC family.</text>
</comment>
<dbReference type="PANTHER" id="PTHR12598:SF0">
    <property type="entry name" value="COPPER HOMEOSTASIS PROTEIN CUTC HOMOLOG"/>
    <property type="match status" value="1"/>
</dbReference>
<dbReference type="PANTHER" id="PTHR12598">
    <property type="entry name" value="COPPER HOMEOSTASIS PROTEIN CUTC"/>
    <property type="match status" value="1"/>
</dbReference>
<dbReference type="InterPro" id="IPR005627">
    <property type="entry name" value="CutC-like"/>
</dbReference>
<dbReference type="SUPFAM" id="SSF110395">
    <property type="entry name" value="CutC-like"/>
    <property type="match status" value="1"/>
</dbReference>
<accession>A0ABS8XXA5</accession>
<proteinExistence type="inferred from homology"/>
<dbReference type="Gene3D" id="3.20.20.380">
    <property type="entry name" value="Copper homeostasis (CutC) domain"/>
    <property type="match status" value="1"/>
</dbReference>
<reference evidence="3 4" key="1">
    <citation type="submission" date="2021-12" db="EMBL/GenBank/DDBJ databases">
        <title>Genome seq of P8.</title>
        <authorList>
            <person name="Seo T."/>
        </authorList>
    </citation>
    <scope>NUCLEOTIDE SEQUENCE [LARGE SCALE GENOMIC DNA]</scope>
    <source>
        <strain evidence="3 4">P8</strain>
    </source>
</reference>
<name>A0ABS8XXA5_9BURK</name>
<sequence length="234" mass="24291">MNDCSAVLLEVIVLDAQDAAAAAAAGADRLELVSDMAQGGLTPAAEIVQAVVRACSIPVMVMARPHARSFVYDEADMAQVREAIAVARDAGAAGIVFGALTDEGDIHTERLEQVLHWADGLPVTFHRAFDACRDPWQAFDVLGAYRGPVAQLLTSGAAPTADDGAALLRRMVACSRRGEGVEPLVGSGVTVANLPTLHAVIGARQYHVGSAARIGGRFDAGIDAARIAALRSAL</sequence>
<gene>
    <name evidence="2" type="primary">cutC</name>
    <name evidence="3" type="ORF">LXT13_05580</name>
</gene>